<organism evidence="2 3">
    <name type="scientific">Plasmodium ovale</name>
    <name type="common">malaria parasite P. ovale</name>
    <dbReference type="NCBI Taxonomy" id="36330"/>
    <lineage>
        <taxon>Eukaryota</taxon>
        <taxon>Sar</taxon>
        <taxon>Alveolata</taxon>
        <taxon>Apicomplexa</taxon>
        <taxon>Aconoidasida</taxon>
        <taxon>Haemosporida</taxon>
        <taxon>Plasmodiidae</taxon>
        <taxon>Plasmodium</taxon>
        <taxon>Plasmodium (Plasmodium)</taxon>
    </lineage>
</organism>
<name>A0A1D3JDA2_PLAOA</name>
<dbReference type="VEuPathDB" id="PlasmoDB:PocGH01_00030800"/>
<gene>
    <name evidence="2" type="primary">PocGH01_00030800</name>
    <name evidence="2" type="ORF">POCGH01_00030800</name>
</gene>
<dbReference type="OrthoDB" id="10282237at2759"/>
<evidence type="ECO:0000313" key="2">
    <source>
        <dbReference type="EMBL" id="SBT83724.1"/>
    </source>
</evidence>
<evidence type="ECO:0000313" key="3">
    <source>
        <dbReference type="Proteomes" id="UP000242942"/>
    </source>
</evidence>
<keyword evidence="1" id="KW-0812">Transmembrane</keyword>
<accession>A0A1D3JDA2</accession>
<proteinExistence type="predicted"/>
<evidence type="ECO:0000256" key="1">
    <source>
        <dbReference type="SAM" id="Phobius"/>
    </source>
</evidence>
<reference evidence="2 3" key="1">
    <citation type="submission" date="2016-06" db="EMBL/GenBank/DDBJ databases">
        <authorList>
            <consortium name="Pathogen Informatics"/>
        </authorList>
    </citation>
    <scope>NUCLEOTIDE SEQUENCE [LARGE SCALE GENOMIC DNA]</scope>
    <source>
        <strain evidence="2">PocGH01</strain>
    </source>
</reference>
<dbReference type="AlphaFoldDB" id="A0A1D3JDA2"/>
<keyword evidence="1" id="KW-1133">Transmembrane helix</keyword>
<dbReference type="EMBL" id="FLRI01000188">
    <property type="protein sequence ID" value="SBT83724.1"/>
    <property type="molecule type" value="Genomic_DNA"/>
</dbReference>
<keyword evidence="3" id="KW-1185">Reference proteome</keyword>
<keyword evidence="1" id="KW-0472">Membrane</keyword>
<dbReference type="Pfam" id="PF05795">
    <property type="entry name" value="Plasmodium_Vir"/>
    <property type="match status" value="1"/>
</dbReference>
<dbReference type="VEuPathDB" id="PlasmoDB:POWCR01_000187700"/>
<dbReference type="InterPro" id="IPR008780">
    <property type="entry name" value="Plasmodium_Vir"/>
</dbReference>
<dbReference type="Proteomes" id="UP000242942">
    <property type="component" value="Unassembled WGS sequence"/>
</dbReference>
<feature type="transmembrane region" description="Helical" evidence="1">
    <location>
        <begin position="307"/>
        <end position="328"/>
    </location>
</feature>
<protein>
    <submittedName>
        <fullName evidence="2">PIR protein</fullName>
    </submittedName>
</protein>
<sequence length="377" mass="43773">MALQEFQNKYPFLKKISVYERNKRSFDYYKSIYDKVCNSFIEKNSDMGISTDICLELVANLHDFSLNTRKNMYSYCLLFIYWLYNEEIFSKFSSKHIDELYDGLISTYNYSIKKPECNYDQLHMNDVSTEDIMKLLNFSDNINDIVRIMKNPKDGNFETCCQYVKDNFSLYKNTLSSKCSNIIGNSTFCTTLGIFKMNYEVLRRHLSTVKINIPSINESSPTEFPCSHIPEETGGHLTKGIKFLGEVADRVGLRSGEITNYIGAFSGAISGDAMGPNSPVQTYVRKAIDNSGIFDTSNPIANEVINAFFTIIPFLFILYKYTPIGTWIRRQILRKITMCICRRFRSKHPCFTRIFNIGQRIFRLKRYHVGYQALKNF</sequence>